<feature type="domain" description="Glucose-6-phosphate dehydrogenase assembly protein OpcA C-terminal" evidence="3">
    <location>
        <begin position="165"/>
        <end position="295"/>
    </location>
</feature>
<dbReference type="PANTHER" id="PTHR38658:SF1">
    <property type="entry name" value="OXPP CYCLE PROTEIN OPCA-RELATED"/>
    <property type="match status" value="1"/>
</dbReference>
<evidence type="ECO:0000259" key="3">
    <source>
        <dbReference type="Pfam" id="PF20171"/>
    </source>
</evidence>
<proteinExistence type="predicted"/>
<feature type="compositionally biased region" description="Basic and acidic residues" evidence="1">
    <location>
        <begin position="343"/>
        <end position="352"/>
    </location>
</feature>
<dbReference type="Pfam" id="PF10128">
    <property type="entry name" value="OpcA_G6PD_assem"/>
    <property type="match status" value="1"/>
</dbReference>
<evidence type="ECO:0000259" key="2">
    <source>
        <dbReference type="Pfam" id="PF10128"/>
    </source>
</evidence>
<accession>A0A239P762</accession>
<dbReference type="OrthoDB" id="128564at2"/>
<evidence type="ECO:0000313" key="4">
    <source>
        <dbReference type="EMBL" id="SNT62478.1"/>
    </source>
</evidence>
<dbReference type="EMBL" id="FZPH01000014">
    <property type="protein sequence ID" value="SNT62478.1"/>
    <property type="molecule type" value="Genomic_DNA"/>
</dbReference>
<dbReference type="PANTHER" id="PTHR38658">
    <property type="entry name" value="OXPP CYCLE PROTEIN OPCA-RELATED"/>
    <property type="match status" value="1"/>
</dbReference>
<evidence type="ECO:0000256" key="1">
    <source>
        <dbReference type="SAM" id="MobiDB-lite"/>
    </source>
</evidence>
<gene>
    <name evidence="4" type="ORF">SAMN05421812_11492</name>
</gene>
<dbReference type="InterPro" id="IPR046801">
    <property type="entry name" value="OpcA_G6PD_N"/>
</dbReference>
<evidence type="ECO:0000313" key="5">
    <source>
        <dbReference type="Proteomes" id="UP000198362"/>
    </source>
</evidence>
<dbReference type="InterPro" id="IPR046802">
    <property type="entry name" value="OpcA_G6PD_C"/>
</dbReference>
<keyword evidence="5" id="KW-1185">Reference proteome</keyword>
<feature type="region of interest" description="Disordered" evidence="1">
    <location>
        <begin position="320"/>
        <end position="376"/>
    </location>
</feature>
<dbReference type="Pfam" id="PF20171">
    <property type="entry name" value="OpcA_G6PD_C"/>
    <property type="match status" value="1"/>
</dbReference>
<protein>
    <submittedName>
        <fullName evidence="4">Glucose-6-phosphate dehydrogenase assembly protein OpcA</fullName>
    </submittedName>
</protein>
<feature type="domain" description="Glucose-6-phosphate dehydrogenase assembly protein OpcA N-terminal" evidence="2">
    <location>
        <begin position="51"/>
        <end position="161"/>
    </location>
</feature>
<dbReference type="AlphaFoldDB" id="A0A239P762"/>
<dbReference type="Proteomes" id="UP000198362">
    <property type="component" value="Unassembled WGS sequence"/>
</dbReference>
<feature type="compositionally biased region" description="Low complexity" evidence="1">
    <location>
        <begin position="353"/>
        <end position="376"/>
    </location>
</feature>
<sequence length="376" mass="40556">MIGLWDTTGNEVVKALATERRSAGGVASGMALTLIVVVDEKRVREAEAAATIAASMHPCRLLMVVRADVERPSNRLDAEVVVGGRLGPCEAVVMRMYGRLALHAESVVMPLLVPDVPVVTWWHGEPPERIANDFLGVVADRRITDVSQTEDPVAALRQRARDYAPGDTDLAWTRITPWRTLVASAFDTTEQRLVGARIEAPKKDPTAALMSGWLASRLDIKPRWEDTDAYRIMHSVCLVAANNDELSLVRDQDVATFMRTNQAERLLPLVRRPLGEELAEELRRLDPDQVYAAALSAMTGETGLDTRPAHRVHVWKDPMTAGHAPGLGPGIVGGGPPTQVEDMPPRTGDRVRPASAGAGTAQGSAPTTPSSGSTDA</sequence>
<reference evidence="4 5" key="1">
    <citation type="submission" date="2017-06" db="EMBL/GenBank/DDBJ databases">
        <authorList>
            <person name="Kim H.J."/>
            <person name="Triplett B.A."/>
        </authorList>
    </citation>
    <scope>NUCLEOTIDE SEQUENCE [LARGE SCALE GENOMIC DNA]</scope>
    <source>
        <strain evidence="4 5">CGMCC 4.5593</strain>
    </source>
</reference>
<feature type="compositionally biased region" description="Gly residues" evidence="1">
    <location>
        <begin position="325"/>
        <end position="336"/>
    </location>
</feature>
<organism evidence="4 5">
    <name type="scientific">Asanoa hainanensis</name>
    <dbReference type="NCBI Taxonomy" id="560556"/>
    <lineage>
        <taxon>Bacteria</taxon>
        <taxon>Bacillati</taxon>
        <taxon>Actinomycetota</taxon>
        <taxon>Actinomycetes</taxon>
        <taxon>Micromonosporales</taxon>
        <taxon>Micromonosporaceae</taxon>
        <taxon>Asanoa</taxon>
    </lineage>
</organism>
<name>A0A239P762_9ACTN</name>
<dbReference type="InterPro" id="IPR004555">
    <property type="entry name" value="G6PDH_assembly_OpcA"/>
</dbReference>